<evidence type="ECO:0000256" key="3">
    <source>
        <dbReference type="ARBA" id="ARBA00022629"/>
    </source>
</evidence>
<dbReference type="GO" id="GO:0042732">
    <property type="term" value="P:D-xylose metabolic process"/>
    <property type="evidence" value="ECO:0007669"/>
    <property type="project" value="UniProtKB-KW"/>
</dbReference>
<reference evidence="4 5" key="1">
    <citation type="submission" date="2014-10" db="EMBL/GenBank/DDBJ databases">
        <title>Genome sequence of Clostridium aceticum DSM 1496.</title>
        <authorList>
            <person name="Poehlein A."/>
            <person name="Schiel-Bengelsdorf B."/>
            <person name="Gottschalk G."/>
            <person name="Duerre P."/>
            <person name="Daniel R."/>
        </authorList>
    </citation>
    <scope>NUCLEOTIDE SEQUENCE [LARGE SCALE GENOMIC DNA]</scope>
    <source>
        <strain evidence="4 5">DSM 1496</strain>
    </source>
</reference>
<dbReference type="EMBL" id="CP009687">
    <property type="protein sequence ID" value="AKL97307.1"/>
    <property type="molecule type" value="Genomic_DNA"/>
</dbReference>
<organism evidence="4 5">
    <name type="scientific">Clostridium aceticum</name>
    <dbReference type="NCBI Taxonomy" id="84022"/>
    <lineage>
        <taxon>Bacteria</taxon>
        <taxon>Bacillati</taxon>
        <taxon>Bacillota</taxon>
        <taxon>Clostridia</taxon>
        <taxon>Eubacteriales</taxon>
        <taxon>Clostridiaceae</taxon>
        <taxon>Clostridium</taxon>
    </lineage>
</organism>
<dbReference type="Proteomes" id="UP000035704">
    <property type="component" value="Chromosome"/>
</dbReference>
<protein>
    <submittedName>
        <fullName evidence="4">Xylose repressor</fullName>
    </submittedName>
</protein>
<sequence>MINLETFSQDQIKEINRSNIINIIKQKGEITKQEIAVALKLSIPTVTTNINQLIEEGLIEEAGVGDSTGGRKPIILKFIENARFSVGVDVSPDTVRIVLINLNNKIIDEASFPYIKNFSFKEILESLKVEIDSLLSRNHINKNKVSGVGFSLPGLVDEDQLILENAPNIGVRDFDFQEFQSSLQLKVFIENEANIAAYAETEIGKTTSMRNGVYVSITEGIGTGIIINQHIFKSSNKKAGEFGHMRISDEAKACNCGRTGCWELYASKKALFRYYEEFTGLKASSLDEIFSEESFNTLLVRKSIERYIDCLFIGIENIILALNPEFVIIGGELGKYEKEMLALINRKNNMKSSFVEYEGTKIVFSALKDKGSLIGAALLPFEDLFNYTKNII</sequence>
<evidence type="ECO:0000313" key="4">
    <source>
        <dbReference type="EMBL" id="AKL97307.1"/>
    </source>
</evidence>
<proteinExistence type="inferred from homology"/>
<dbReference type="PANTHER" id="PTHR18964">
    <property type="entry name" value="ROK (REPRESSOR, ORF, KINASE) FAMILY"/>
    <property type="match status" value="1"/>
</dbReference>
<accession>A0A0D8I7U0</accession>
<dbReference type="AlphaFoldDB" id="A0A0D8I7U0"/>
<name>A0A0D8I7U0_9CLOT</name>
<comment type="similarity">
    <text evidence="2">Belongs to the ROK (NagC/XylR) family.</text>
</comment>
<dbReference type="RefSeq" id="WP_044825628.1">
    <property type="nucleotide sequence ID" value="NZ_CP009687.1"/>
</dbReference>
<dbReference type="InterPro" id="IPR036388">
    <property type="entry name" value="WH-like_DNA-bd_sf"/>
</dbReference>
<keyword evidence="3" id="KW-0859">Xylose metabolism</keyword>
<keyword evidence="3" id="KW-0119">Carbohydrate metabolism</keyword>
<gene>
    <name evidence="4" type="primary">xylR2</name>
    <name evidence="4" type="ORF">CACET_c38790</name>
</gene>
<evidence type="ECO:0000256" key="1">
    <source>
        <dbReference type="ARBA" id="ARBA00002486"/>
    </source>
</evidence>
<dbReference type="InterPro" id="IPR036390">
    <property type="entry name" value="WH_DNA-bd_sf"/>
</dbReference>
<dbReference type="Gene3D" id="3.30.420.40">
    <property type="match status" value="2"/>
</dbReference>
<dbReference type="SUPFAM" id="SSF53067">
    <property type="entry name" value="Actin-like ATPase domain"/>
    <property type="match status" value="1"/>
</dbReference>
<dbReference type="Pfam" id="PF00480">
    <property type="entry name" value="ROK"/>
    <property type="match status" value="1"/>
</dbReference>
<evidence type="ECO:0000256" key="2">
    <source>
        <dbReference type="ARBA" id="ARBA00006479"/>
    </source>
</evidence>
<dbReference type="PANTHER" id="PTHR18964:SF110">
    <property type="entry name" value="TRANSCRIPTIONAL REGULATOR, XYLR-RELATED"/>
    <property type="match status" value="1"/>
</dbReference>
<dbReference type="InterPro" id="IPR043129">
    <property type="entry name" value="ATPase_NBD"/>
</dbReference>
<dbReference type="Gene3D" id="1.10.10.10">
    <property type="entry name" value="Winged helix-like DNA-binding domain superfamily/Winged helix DNA-binding domain"/>
    <property type="match status" value="1"/>
</dbReference>
<dbReference type="OrthoDB" id="9796533at2"/>
<dbReference type="KEGG" id="cace:CACET_c38790"/>
<dbReference type="Pfam" id="PF13412">
    <property type="entry name" value="HTH_24"/>
    <property type="match status" value="1"/>
</dbReference>
<dbReference type="PATRIC" id="fig|84022.5.peg.1131"/>
<dbReference type="SUPFAM" id="SSF46785">
    <property type="entry name" value="Winged helix' DNA-binding domain"/>
    <property type="match status" value="1"/>
</dbReference>
<evidence type="ECO:0000313" key="5">
    <source>
        <dbReference type="Proteomes" id="UP000035704"/>
    </source>
</evidence>
<keyword evidence="5" id="KW-1185">Reference proteome</keyword>
<dbReference type="STRING" id="84022.CACET_c38790"/>
<dbReference type="InterPro" id="IPR000600">
    <property type="entry name" value="ROK"/>
</dbReference>
<comment type="function">
    <text evidence="1">Transcriptional repressor of xylose-utilizing enzymes.</text>
</comment>